<protein>
    <submittedName>
        <fullName evidence="1">Uncharacterized protein</fullName>
    </submittedName>
</protein>
<dbReference type="EMBL" id="HE573024">
    <property type="protein sequence ID" value="CCC49886.1"/>
    <property type="molecule type" value="Genomic_DNA"/>
</dbReference>
<organism evidence="1">
    <name type="scientific">Trypanosoma vivax (strain Y486)</name>
    <dbReference type="NCBI Taxonomy" id="1055687"/>
    <lineage>
        <taxon>Eukaryota</taxon>
        <taxon>Discoba</taxon>
        <taxon>Euglenozoa</taxon>
        <taxon>Kinetoplastea</taxon>
        <taxon>Metakinetoplastina</taxon>
        <taxon>Trypanosomatida</taxon>
        <taxon>Trypanosomatidae</taxon>
        <taxon>Trypanosoma</taxon>
        <taxon>Duttonella</taxon>
    </lineage>
</organism>
<sequence>MSLLPQWSSQSVVVHAEGNITRQPVDATSTLMTEFTPSSVCSPIVIRRRDPRELCVAETVNEGGVLSSLVGSRDVATTFWIPDPARNEIGLLEAMHRRTTANRTNMLVHSRPRVELQFNFSTHTGDNIDISHPVFHLPKASVALLQMEHHFSGGNGDKLQGGVAAGYASTSDTMAQHHASDGSSNLNQGGDTVFDKGMRHSVGRQEKTCVLGSAFREKLRMGMSYINDEEYYLVRYRDYSAWAVKQYSEVAKRDHFWGKAYIEQCFAVHVGKGPGELIPITEAQFIFGVEILHREFLERTGMAKTQGTACFALTKDQFCSLGVVLSDGMRAVGVEGEEMRRRLAEEREEEERKRWREGRDRSDVYIPPSIWDWRPSAIKKRLSHQLQLQYQFIGRLVVRCALFGIIAYVGWSYLRIVWPSTKGLDSNGVGRHRQYRRGGRISKSYASGPDDDIPFTSRGLLQSVVLGPKEVFDYLLSPAR</sequence>
<accession>G0U1D1</accession>
<name>G0U1D1_TRYVY</name>
<gene>
    <name evidence="1" type="ORF">TVY486_0804940</name>
</gene>
<evidence type="ECO:0000313" key="1">
    <source>
        <dbReference type="EMBL" id="CCC49886.1"/>
    </source>
</evidence>
<dbReference type="OMA" id="YMLAPAP"/>
<reference evidence="1" key="1">
    <citation type="journal article" date="2012" name="Proc. Natl. Acad. Sci. U.S.A.">
        <title>Antigenic diversity is generated by distinct evolutionary mechanisms in African trypanosome species.</title>
        <authorList>
            <person name="Jackson A.P."/>
            <person name="Berry A."/>
            <person name="Aslett M."/>
            <person name="Allison H.C."/>
            <person name="Burton P."/>
            <person name="Vavrova-Anderson J."/>
            <person name="Brown R."/>
            <person name="Browne H."/>
            <person name="Corton N."/>
            <person name="Hauser H."/>
            <person name="Gamble J."/>
            <person name="Gilderthorp R."/>
            <person name="Marcello L."/>
            <person name="McQuillan J."/>
            <person name="Otto T.D."/>
            <person name="Quail M.A."/>
            <person name="Sanders M.J."/>
            <person name="van Tonder A."/>
            <person name="Ginger M.L."/>
            <person name="Field M.C."/>
            <person name="Barry J.D."/>
            <person name="Hertz-Fowler C."/>
            <person name="Berriman M."/>
        </authorList>
    </citation>
    <scope>NUCLEOTIDE SEQUENCE</scope>
    <source>
        <strain evidence="1">Y486</strain>
    </source>
</reference>
<dbReference type="VEuPathDB" id="TriTrypDB:TvY486_0804940"/>
<dbReference type="AlphaFoldDB" id="G0U1D1"/>
<proteinExistence type="predicted"/>